<dbReference type="RefSeq" id="WP_107617942.1">
    <property type="nucleotide sequence ID" value="NZ_JACDQU010000010.1"/>
</dbReference>
<protein>
    <submittedName>
        <fullName evidence="1">Uncharacterized protein</fullName>
    </submittedName>
</protein>
<comment type="caution">
    <text evidence="1">The sequence shown here is derived from an EMBL/GenBank/DDBJ whole genome shotgun (WGS) entry which is preliminary data.</text>
</comment>
<sequence length="225" mass="26983">MNVFEKIGRWLTPYKYTFDEVVEIETKEKNRKKRKVVKNRRPILAEKEQKELSDLLERGEIGIDVILINQEMTKEAALDRLMKSGTHNAYFIHTEKHHQLAVKFEKGSAWRYYERSNNRRAKLKPLVQYREKGKSDKTHLIPIGFHGSENDERLLVDFDSKINRYDLKKFEEYIANVNATEEVLWFVDIVKQDDETAIWKACVWDNQGHIIKEQEFHDKNKFIWR</sequence>
<evidence type="ECO:0000313" key="2">
    <source>
        <dbReference type="Proteomes" id="UP001204068"/>
    </source>
</evidence>
<dbReference type="Proteomes" id="UP001204068">
    <property type="component" value="Unassembled WGS sequence"/>
</dbReference>
<accession>A0AAW5LQB7</accession>
<dbReference type="AlphaFoldDB" id="A0AAW5LQB7"/>
<dbReference type="EMBL" id="JANILD010000009">
    <property type="protein sequence ID" value="MCQ9304921.1"/>
    <property type="molecule type" value="Genomic_DNA"/>
</dbReference>
<name>A0AAW5LQB7_MAMSC</name>
<gene>
    <name evidence="1" type="ORF">NQ032_15025</name>
</gene>
<evidence type="ECO:0000313" key="1">
    <source>
        <dbReference type="EMBL" id="MCQ9304921.1"/>
    </source>
</evidence>
<proteinExistence type="predicted"/>
<organism evidence="1 2">
    <name type="scientific">Mammaliicoccus sciuri</name>
    <name type="common">Staphylococcus sciuri</name>
    <dbReference type="NCBI Taxonomy" id="1296"/>
    <lineage>
        <taxon>Bacteria</taxon>
        <taxon>Bacillati</taxon>
        <taxon>Bacillota</taxon>
        <taxon>Bacilli</taxon>
        <taxon>Bacillales</taxon>
        <taxon>Staphylococcaceae</taxon>
        <taxon>Mammaliicoccus</taxon>
    </lineage>
</organism>
<reference evidence="1" key="1">
    <citation type="submission" date="2022-07" db="EMBL/GenBank/DDBJ databases">
        <title>Bacterial species isolated from the porcine tonsil microbiota.</title>
        <authorList>
            <person name="Oliveira I.M.F."/>
        </authorList>
    </citation>
    <scope>NUCLEOTIDE SEQUENCE</scope>
    <source>
        <strain evidence="1">8QC2O2</strain>
    </source>
</reference>